<reference evidence="1 2" key="1">
    <citation type="journal article" date="2016" name="DNA Res.">
        <title>The draft genome of MD-2 pineapple using hybrid error correction of long reads.</title>
        <authorList>
            <person name="Redwan R.M."/>
            <person name="Saidin A."/>
            <person name="Kumar S.V."/>
        </authorList>
    </citation>
    <scope>NUCLEOTIDE SEQUENCE [LARGE SCALE GENOMIC DNA]</scope>
    <source>
        <strain evidence="2">cv. MD2</strain>
        <tissue evidence="1">Leaf</tissue>
    </source>
</reference>
<dbReference type="EMBL" id="LSRQ01001222">
    <property type="protein sequence ID" value="OAY78740.1"/>
    <property type="molecule type" value="Genomic_DNA"/>
</dbReference>
<dbReference type="AlphaFoldDB" id="A0A199VPV8"/>
<proteinExistence type="predicted"/>
<accession>A0A199VPV8</accession>
<sequence>MEFDSPAQTVQPFHSYAEEIPTPQFTASERHFLLTVLGSSSPASNPNCSQRPSCKRVLLDSL</sequence>
<evidence type="ECO:0000313" key="1">
    <source>
        <dbReference type="EMBL" id="OAY78740.1"/>
    </source>
</evidence>
<organism evidence="1 2">
    <name type="scientific">Ananas comosus</name>
    <name type="common">Pineapple</name>
    <name type="synonym">Ananas ananas</name>
    <dbReference type="NCBI Taxonomy" id="4615"/>
    <lineage>
        <taxon>Eukaryota</taxon>
        <taxon>Viridiplantae</taxon>
        <taxon>Streptophyta</taxon>
        <taxon>Embryophyta</taxon>
        <taxon>Tracheophyta</taxon>
        <taxon>Spermatophyta</taxon>
        <taxon>Magnoliopsida</taxon>
        <taxon>Liliopsida</taxon>
        <taxon>Poales</taxon>
        <taxon>Bromeliaceae</taxon>
        <taxon>Bromelioideae</taxon>
        <taxon>Ananas</taxon>
    </lineage>
</organism>
<gene>
    <name evidence="1" type="ORF">ACMD2_02155</name>
</gene>
<dbReference type="STRING" id="4615.A0A199VPV8"/>
<evidence type="ECO:0000313" key="2">
    <source>
        <dbReference type="Proteomes" id="UP000092600"/>
    </source>
</evidence>
<comment type="caution">
    <text evidence="1">The sequence shown here is derived from an EMBL/GenBank/DDBJ whole genome shotgun (WGS) entry which is preliminary data.</text>
</comment>
<dbReference type="Proteomes" id="UP000092600">
    <property type="component" value="Unassembled WGS sequence"/>
</dbReference>
<name>A0A199VPV8_ANACO</name>
<protein>
    <submittedName>
        <fullName evidence="1">Uncharacterized protein</fullName>
    </submittedName>
</protein>